<dbReference type="Proteomes" id="UP001206925">
    <property type="component" value="Unassembled WGS sequence"/>
</dbReference>
<protein>
    <submittedName>
        <fullName evidence="1">Uncharacterized protein</fullName>
    </submittedName>
</protein>
<evidence type="ECO:0000313" key="2">
    <source>
        <dbReference type="Proteomes" id="UP001206925"/>
    </source>
</evidence>
<dbReference type="GO" id="GO:0009535">
    <property type="term" value="C:chloroplast thylakoid membrane"/>
    <property type="evidence" value="ECO:0007669"/>
    <property type="project" value="TreeGrafter"/>
</dbReference>
<dbReference type="EMBL" id="JAMZMK010009276">
    <property type="protein sequence ID" value="KAI7736402.1"/>
    <property type="molecule type" value="Genomic_DNA"/>
</dbReference>
<keyword evidence="2" id="KW-1185">Reference proteome</keyword>
<dbReference type="PANTHER" id="PTHR43096:SF22">
    <property type="entry name" value="MOLECULAR CHAPERONE HSP40_DNAJ FAMILY PROTEIN"/>
    <property type="match status" value="1"/>
</dbReference>
<evidence type="ECO:0000313" key="1">
    <source>
        <dbReference type="EMBL" id="KAI7736402.1"/>
    </source>
</evidence>
<name>A0AAD5C7A0_AMBAR</name>
<feature type="non-terminal residue" evidence="1">
    <location>
        <position position="115"/>
    </location>
</feature>
<dbReference type="GO" id="GO:0042026">
    <property type="term" value="P:protein refolding"/>
    <property type="evidence" value="ECO:0007669"/>
    <property type="project" value="TreeGrafter"/>
</dbReference>
<sequence>SNPFDLFETFFGTSMGGFAGGDATGFGGRRVTIVIKGKDIQYDMRLEFSAAIFGTKKEFELSHLEAMGGSSIVRVVVGVNISIPVACLHDRKVPSTIANFLMPTSNDPHSSMKKL</sequence>
<dbReference type="GO" id="GO:0051082">
    <property type="term" value="F:unfolded protein binding"/>
    <property type="evidence" value="ECO:0007669"/>
    <property type="project" value="TreeGrafter"/>
</dbReference>
<reference evidence="1" key="1">
    <citation type="submission" date="2022-06" db="EMBL/GenBank/DDBJ databases">
        <title>Uncovering the hologenomic basis of an extraordinary plant invasion.</title>
        <authorList>
            <person name="Bieker V.C."/>
            <person name="Martin M.D."/>
            <person name="Gilbert T."/>
            <person name="Hodgins K."/>
            <person name="Battlay P."/>
            <person name="Petersen B."/>
            <person name="Wilson J."/>
        </authorList>
    </citation>
    <scope>NUCLEOTIDE SEQUENCE</scope>
    <source>
        <strain evidence="1">AA19_3_7</strain>
        <tissue evidence="1">Leaf</tissue>
    </source>
</reference>
<proteinExistence type="predicted"/>
<dbReference type="AlphaFoldDB" id="A0AAD5C7A0"/>
<dbReference type="PANTHER" id="PTHR43096">
    <property type="entry name" value="DNAJ HOMOLOG 1, MITOCHONDRIAL-RELATED"/>
    <property type="match status" value="1"/>
</dbReference>
<organism evidence="1 2">
    <name type="scientific">Ambrosia artemisiifolia</name>
    <name type="common">Common ragweed</name>
    <dbReference type="NCBI Taxonomy" id="4212"/>
    <lineage>
        <taxon>Eukaryota</taxon>
        <taxon>Viridiplantae</taxon>
        <taxon>Streptophyta</taxon>
        <taxon>Embryophyta</taxon>
        <taxon>Tracheophyta</taxon>
        <taxon>Spermatophyta</taxon>
        <taxon>Magnoliopsida</taxon>
        <taxon>eudicotyledons</taxon>
        <taxon>Gunneridae</taxon>
        <taxon>Pentapetalae</taxon>
        <taxon>asterids</taxon>
        <taxon>campanulids</taxon>
        <taxon>Asterales</taxon>
        <taxon>Asteraceae</taxon>
        <taxon>Asteroideae</taxon>
        <taxon>Heliantheae alliance</taxon>
        <taxon>Heliantheae</taxon>
        <taxon>Ambrosia</taxon>
    </lineage>
</organism>
<gene>
    <name evidence="1" type="ORF">M8C21_016075</name>
</gene>
<comment type="caution">
    <text evidence="1">The sequence shown here is derived from an EMBL/GenBank/DDBJ whole genome shotgun (WGS) entry which is preliminary data.</text>
</comment>
<accession>A0AAD5C7A0</accession>